<dbReference type="RefSeq" id="WP_117853650.1">
    <property type="nucleotide sequence ID" value="NZ_JACOOT010000021.1"/>
</dbReference>
<comment type="caution">
    <text evidence="2">The sequence shown here is derived from an EMBL/GenBank/DDBJ whole genome shotgun (WGS) entry which is preliminary data.</text>
</comment>
<evidence type="ECO:0000313" key="2">
    <source>
        <dbReference type="EMBL" id="MBC5651329.1"/>
    </source>
</evidence>
<dbReference type="EMBL" id="JACOOT010000021">
    <property type="protein sequence ID" value="MBC5651329.1"/>
    <property type="molecule type" value="Genomic_DNA"/>
</dbReference>
<gene>
    <name evidence="2" type="ORF">H8S54_09440</name>
</gene>
<name>A0A8I0AJ80_9FIRM</name>
<evidence type="ECO:0000313" key="3">
    <source>
        <dbReference type="Proteomes" id="UP000652847"/>
    </source>
</evidence>
<keyword evidence="3" id="KW-1185">Reference proteome</keyword>
<dbReference type="Proteomes" id="UP000652847">
    <property type="component" value="Unassembled WGS sequence"/>
</dbReference>
<protein>
    <submittedName>
        <fullName evidence="2">Uncharacterized protein</fullName>
    </submittedName>
</protein>
<feature type="compositionally biased region" description="Basic and acidic residues" evidence="1">
    <location>
        <begin position="193"/>
        <end position="209"/>
    </location>
</feature>
<feature type="region of interest" description="Disordered" evidence="1">
    <location>
        <begin position="187"/>
        <end position="231"/>
    </location>
</feature>
<organism evidence="2 3">
    <name type="scientific">Blautia segnis</name>
    <dbReference type="NCBI Taxonomy" id="2763030"/>
    <lineage>
        <taxon>Bacteria</taxon>
        <taxon>Bacillati</taxon>
        <taxon>Bacillota</taxon>
        <taxon>Clostridia</taxon>
        <taxon>Lachnospirales</taxon>
        <taxon>Lachnospiraceae</taxon>
        <taxon>Blautia</taxon>
    </lineage>
</organism>
<accession>A0A8I0AJ80</accession>
<reference evidence="2 3" key="1">
    <citation type="submission" date="2020-08" db="EMBL/GenBank/DDBJ databases">
        <title>Genome public.</title>
        <authorList>
            <person name="Liu C."/>
            <person name="Sun Q."/>
        </authorList>
    </citation>
    <scope>NUCLEOTIDE SEQUENCE [LARGE SCALE GENOMIC DNA]</scope>
    <source>
        <strain evidence="2 3">BX17</strain>
    </source>
</reference>
<sequence length="231" mass="25797">MLERLAKSKEELNILAEHYRTCQNVAAIERLAKEHAIPKEDTDAFIAGKSCCLLKVPLMGQSGSVTEKLTEEMLLLQDSGYATVLGTYLLDLARKDPVMKDVILQPHKTLRHCLEYVHEKAYETALEKAKKEGKTGVGQNAGIVIGSTEVFAWGIDYYLLDDRKDMEKKAQEEKDTIKKAWKRAESIRTVSAKSKDSDTKKDVSEEAKVAAKPAAQKKEEPEQLSLFNLGA</sequence>
<dbReference type="AlphaFoldDB" id="A0A8I0AJ80"/>
<evidence type="ECO:0000256" key="1">
    <source>
        <dbReference type="SAM" id="MobiDB-lite"/>
    </source>
</evidence>
<proteinExistence type="predicted"/>